<accession>A0ABD2XTF2</accession>
<keyword evidence="1" id="KW-0175">Coiled coil</keyword>
<keyword evidence="3" id="KW-1185">Reference proteome</keyword>
<feature type="coiled-coil region" evidence="1">
    <location>
        <begin position="176"/>
        <end position="217"/>
    </location>
</feature>
<dbReference type="AlphaFoldDB" id="A0ABD2XTF2"/>
<gene>
    <name evidence="2" type="ORF">ACH5RR_041045</name>
</gene>
<organism evidence="2 3">
    <name type="scientific">Cinchona calisaya</name>
    <dbReference type="NCBI Taxonomy" id="153742"/>
    <lineage>
        <taxon>Eukaryota</taxon>
        <taxon>Viridiplantae</taxon>
        <taxon>Streptophyta</taxon>
        <taxon>Embryophyta</taxon>
        <taxon>Tracheophyta</taxon>
        <taxon>Spermatophyta</taxon>
        <taxon>Magnoliopsida</taxon>
        <taxon>eudicotyledons</taxon>
        <taxon>Gunneridae</taxon>
        <taxon>Pentapetalae</taxon>
        <taxon>asterids</taxon>
        <taxon>lamiids</taxon>
        <taxon>Gentianales</taxon>
        <taxon>Rubiaceae</taxon>
        <taxon>Cinchonoideae</taxon>
        <taxon>Cinchoneae</taxon>
        <taxon>Cinchona</taxon>
    </lineage>
</organism>
<evidence type="ECO:0000313" key="3">
    <source>
        <dbReference type="Proteomes" id="UP001630127"/>
    </source>
</evidence>
<proteinExistence type="predicted"/>
<comment type="caution">
    <text evidence="2">The sequence shown here is derived from an EMBL/GenBank/DDBJ whole genome shotgun (WGS) entry which is preliminary data.</text>
</comment>
<dbReference type="PANTHER" id="PTHR33499:SF11">
    <property type="entry name" value="NO APICAL MERISTEM-ASSOCIATED C-TERMINAL DOMAIN-CONTAINING PROTEIN"/>
    <property type="match status" value="1"/>
</dbReference>
<protein>
    <submittedName>
        <fullName evidence="2">Uncharacterized protein</fullName>
    </submittedName>
</protein>
<sequence length="246" mass="27659">MVRLGRRRSFTSKKRGRGLNKEVELAKEKKGGKLDILIPDSINRPVGENNTKLPREIGYLVRTIATMQVADWSGVEDQQNQKIIKTLLGCGDIDLYKAKFTNKNGDWVDKKHEDKYKKMKFNLDQAIENGDPVNEAVICAKHLGTTSRYICGKGRGPKPPKKVRSSLATILPSTMDEQMQEELTKAKGELTQATKKLDETSEELAATKEKLNRQGKMIDWMKDIVIEKFGMTVPTLCSDDESADDS</sequence>
<dbReference type="EMBL" id="JBJUIK010000017">
    <property type="protein sequence ID" value="KAL3498313.1"/>
    <property type="molecule type" value="Genomic_DNA"/>
</dbReference>
<reference evidence="2 3" key="1">
    <citation type="submission" date="2024-11" db="EMBL/GenBank/DDBJ databases">
        <title>A near-complete genome assembly of Cinchona calisaya.</title>
        <authorList>
            <person name="Lian D.C."/>
            <person name="Zhao X.W."/>
            <person name="Wei L."/>
        </authorList>
    </citation>
    <scope>NUCLEOTIDE SEQUENCE [LARGE SCALE GENOMIC DNA]</scope>
    <source>
        <tissue evidence="2">Nenye</tissue>
    </source>
</reference>
<dbReference type="Proteomes" id="UP001630127">
    <property type="component" value="Unassembled WGS sequence"/>
</dbReference>
<evidence type="ECO:0000313" key="2">
    <source>
        <dbReference type="EMBL" id="KAL3498313.1"/>
    </source>
</evidence>
<name>A0ABD2XTF2_9GENT</name>
<dbReference type="PANTHER" id="PTHR33499">
    <property type="entry name" value="OS12G0282400 PROTEIN-RELATED"/>
    <property type="match status" value="1"/>
</dbReference>
<evidence type="ECO:0000256" key="1">
    <source>
        <dbReference type="SAM" id="Coils"/>
    </source>
</evidence>